<dbReference type="Proteomes" id="UP000007590">
    <property type="component" value="Chromosome"/>
</dbReference>
<evidence type="ECO:0000313" key="2">
    <source>
        <dbReference type="Proteomes" id="UP000007590"/>
    </source>
</evidence>
<dbReference type="HOGENOM" id="CLU_063037_0_0_10"/>
<organism evidence="1 2">
    <name type="scientific">Solitalea canadensis (strain ATCC 29591 / DSM 3403 / JCM 21819 / LMG 8368 / NBRC 15130 / NCIMB 12057 / USAM 9D)</name>
    <name type="common">Flexibacter canadensis</name>
    <dbReference type="NCBI Taxonomy" id="929556"/>
    <lineage>
        <taxon>Bacteria</taxon>
        <taxon>Pseudomonadati</taxon>
        <taxon>Bacteroidota</taxon>
        <taxon>Sphingobacteriia</taxon>
        <taxon>Sphingobacteriales</taxon>
        <taxon>Sphingobacteriaceae</taxon>
        <taxon>Solitalea</taxon>
    </lineage>
</organism>
<keyword evidence="2" id="KW-1185">Reference proteome</keyword>
<evidence type="ECO:0008006" key="3">
    <source>
        <dbReference type="Google" id="ProtNLM"/>
    </source>
</evidence>
<dbReference type="GO" id="GO:0004177">
    <property type="term" value="F:aminopeptidase activity"/>
    <property type="evidence" value="ECO:0007669"/>
    <property type="project" value="TreeGrafter"/>
</dbReference>
<dbReference type="InterPro" id="IPR042252">
    <property type="entry name" value="MtfA_N"/>
</dbReference>
<protein>
    <recommendedName>
        <fullName evidence="3">Peptidase</fullName>
    </recommendedName>
</protein>
<accession>H8KXW9</accession>
<dbReference type="PANTHER" id="PTHR30164:SF2">
    <property type="entry name" value="PROTEIN MTFA"/>
    <property type="match status" value="1"/>
</dbReference>
<dbReference type="EMBL" id="CP003349">
    <property type="protein sequence ID" value="AFD05645.1"/>
    <property type="molecule type" value="Genomic_DNA"/>
</dbReference>
<dbReference type="Gene3D" id="3.40.390.10">
    <property type="entry name" value="Collagenase (Catalytic Domain)"/>
    <property type="match status" value="1"/>
</dbReference>
<sequence>MEKIIGLLGIILLICLVRNYLGLNKKTTINPDNVNLRTILEDNVLFYSRLSPDQKRLFEEKINQFLAEIHIEGVGMEITDMDKVLVAASAVIPIFHFDHWKYKNLTNVLIYPDTFNEQFQYDNAQRNIAGMVGTGYMNGQMILSRRALYEGFKNHQDKSNTGIHEFVHLLDKSDGETDGIPESLLDHQYTIPWLTLMRDEIREIRKGSSDINPYGATNDAEFFAVASEYFFEQPQKFKEHHPELYKLMSDIFQVDAV</sequence>
<evidence type="ECO:0000313" key="1">
    <source>
        <dbReference type="EMBL" id="AFD05645.1"/>
    </source>
</evidence>
<dbReference type="InterPro" id="IPR010384">
    <property type="entry name" value="MtfA_fam"/>
</dbReference>
<dbReference type="Gene3D" id="1.10.472.150">
    <property type="entry name" value="Glucose-regulated metallo-peptidase M90, N-terminal domain"/>
    <property type="match status" value="1"/>
</dbReference>
<dbReference type="RefSeq" id="WP_014678873.1">
    <property type="nucleotide sequence ID" value="NC_017770.1"/>
</dbReference>
<dbReference type="KEGG" id="scn:Solca_0513"/>
<dbReference type="OrthoDB" id="9786424at2"/>
<dbReference type="GO" id="GO:0005829">
    <property type="term" value="C:cytosol"/>
    <property type="evidence" value="ECO:0007669"/>
    <property type="project" value="TreeGrafter"/>
</dbReference>
<dbReference type="eggNOG" id="COG3228">
    <property type="taxonomic scope" value="Bacteria"/>
</dbReference>
<gene>
    <name evidence="1" type="ordered locus">Solca_0513</name>
</gene>
<dbReference type="InterPro" id="IPR024079">
    <property type="entry name" value="MetalloPept_cat_dom_sf"/>
</dbReference>
<dbReference type="SUPFAM" id="SSF55486">
    <property type="entry name" value="Metalloproteases ('zincins'), catalytic domain"/>
    <property type="match status" value="1"/>
</dbReference>
<dbReference type="Pfam" id="PF06167">
    <property type="entry name" value="Peptidase_M90"/>
    <property type="match status" value="1"/>
</dbReference>
<dbReference type="AlphaFoldDB" id="H8KXW9"/>
<dbReference type="GO" id="GO:0008237">
    <property type="term" value="F:metallopeptidase activity"/>
    <property type="evidence" value="ECO:0007669"/>
    <property type="project" value="InterPro"/>
</dbReference>
<reference evidence="1" key="1">
    <citation type="submission" date="2012-02" db="EMBL/GenBank/DDBJ databases">
        <title>The complete genome of Solitalea canadensis DSM 3403.</title>
        <authorList>
            <consortium name="US DOE Joint Genome Institute (JGI-PGF)"/>
            <person name="Lucas S."/>
            <person name="Copeland A."/>
            <person name="Lapidus A."/>
            <person name="Glavina del Rio T."/>
            <person name="Dalin E."/>
            <person name="Tice H."/>
            <person name="Bruce D."/>
            <person name="Goodwin L."/>
            <person name="Pitluck S."/>
            <person name="Peters L."/>
            <person name="Ovchinnikova G."/>
            <person name="Lu M."/>
            <person name="Kyrpides N."/>
            <person name="Mavromatis K."/>
            <person name="Ivanova N."/>
            <person name="Brettin T."/>
            <person name="Detter J.C."/>
            <person name="Han C."/>
            <person name="Larimer F."/>
            <person name="Land M."/>
            <person name="Hauser L."/>
            <person name="Markowitz V."/>
            <person name="Cheng J.-F."/>
            <person name="Hugenholtz P."/>
            <person name="Woyke T."/>
            <person name="Wu D."/>
            <person name="Spring S."/>
            <person name="Schroeder M."/>
            <person name="Kopitz M."/>
            <person name="Brambilla E."/>
            <person name="Klenk H.-P."/>
            <person name="Eisen J.A."/>
        </authorList>
    </citation>
    <scope>NUCLEOTIDE SEQUENCE</scope>
    <source>
        <strain evidence="1">DSM 3403</strain>
    </source>
</reference>
<dbReference type="PANTHER" id="PTHR30164">
    <property type="entry name" value="MTFA PEPTIDASE"/>
    <property type="match status" value="1"/>
</dbReference>
<name>H8KXW9_SOLCM</name>
<proteinExistence type="predicted"/>
<dbReference type="CDD" id="cd20169">
    <property type="entry name" value="Peptidase_M90_mtfA"/>
    <property type="match status" value="1"/>
</dbReference>